<accession>A0A7S0VDI7</accession>
<evidence type="ECO:0000256" key="1">
    <source>
        <dbReference type="ARBA" id="ARBA00008853"/>
    </source>
</evidence>
<gene>
    <name evidence="6" type="ORF">HTEP1355_LOCUS4327</name>
</gene>
<feature type="binding site" evidence="3">
    <location>
        <position position="166"/>
    </location>
    <ligand>
        <name>substrate</name>
    </ligand>
</feature>
<dbReference type="Gene3D" id="2.120.10.30">
    <property type="entry name" value="TolB, C-terminal domain"/>
    <property type="match status" value="1"/>
</dbReference>
<dbReference type="Pfam" id="PF08450">
    <property type="entry name" value="SGL"/>
    <property type="match status" value="1"/>
</dbReference>
<feature type="signal peptide" evidence="4">
    <location>
        <begin position="1"/>
        <end position="18"/>
    </location>
</feature>
<dbReference type="PRINTS" id="PR01790">
    <property type="entry name" value="SMP30FAMILY"/>
</dbReference>
<dbReference type="GO" id="GO:0019853">
    <property type="term" value="P:L-ascorbic acid biosynthetic process"/>
    <property type="evidence" value="ECO:0007669"/>
    <property type="project" value="TreeGrafter"/>
</dbReference>
<protein>
    <recommendedName>
        <fullName evidence="5">SMP-30/Gluconolactonase/LRE-like region domain-containing protein</fullName>
    </recommendedName>
</protein>
<comment type="cofactor">
    <cofactor evidence="3">
        <name>Zn(2+)</name>
        <dbReference type="ChEBI" id="CHEBI:29105"/>
    </cofactor>
    <text evidence="3">Binds 1 divalent metal cation per subunit.</text>
</comment>
<comment type="similarity">
    <text evidence="1">Belongs to the SMP-30/CGR1 family.</text>
</comment>
<keyword evidence="3" id="KW-0479">Metal-binding</keyword>
<proteinExistence type="inferred from homology"/>
<organism evidence="6">
    <name type="scientific">Hemiselmis tepida</name>
    <dbReference type="NCBI Taxonomy" id="464990"/>
    <lineage>
        <taxon>Eukaryota</taxon>
        <taxon>Cryptophyceae</taxon>
        <taxon>Cryptomonadales</taxon>
        <taxon>Hemiselmidaceae</taxon>
        <taxon>Hemiselmis</taxon>
    </lineage>
</organism>
<dbReference type="SUPFAM" id="SSF63829">
    <property type="entry name" value="Calcium-dependent phosphotriesterase"/>
    <property type="match status" value="1"/>
</dbReference>
<reference evidence="6" key="1">
    <citation type="submission" date="2021-01" db="EMBL/GenBank/DDBJ databases">
        <authorList>
            <person name="Corre E."/>
            <person name="Pelletier E."/>
            <person name="Niang G."/>
            <person name="Scheremetjew M."/>
            <person name="Finn R."/>
            <person name="Kale V."/>
            <person name="Holt S."/>
            <person name="Cochrane G."/>
            <person name="Meng A."/>
            <person name="Brown T."/>
            <person name="Cohen L."/>
        </authorList>
    </citation>
    <scope>NUCLEOTIDE SEQUENCE</scope>
    <source>
        <strain evidence="6">CCMP443</strain>
    </source>
</reference>
<dbReference type="PANTHER" id="PTHR10907:SF47">
    <property type="entry name" value="REGUCALCIN"/>
    <property type="match status" value="1"/>
</dbReference>
<feature type="binding site" evidence="3">
    <location>
        <position position="164"/>
    </location>
    <ligand>
        <name>substrate</name>
    </ligand>
</feature>
<evidence type="ECO:0000256" key="4">
    <source>
        <dbReference type="SAM" id="SignalP"/>
    </source>
</evidence>
<dbReference type="InterPro" id="IPR013658">
    <property type="entry name" value="SGL"/>
</dbReference>
<feature type="binding site" evidence="3">
    <location>
        <position position="267"/>
    </location>
    <ligand>
        <name>a divalent metal cation</name>
        <dbReference type="ChEBI" id="CHEBI:60240"/>
    </ligand>
</feature>
<sequence length="363" mass="39300">MLLRLVLLGMLCCASAGAASPVAHAPVLRAGEGAADAAKPATTSVVGTAEGTAKEALRLRGGAEPVQLEAKIELSCENLLGEAPMWHEVEQKLYWLDINGKKLWSYSPSTSETRSWDLPEVAGSFAFRESGGFLMGFASGLAWYDPETGAQDKVCAYEEGLNTRPNDGKCDREGNFVIGSYNNNHRNDQKNIAGLWRLSKGDLSLTEILDYRFRCSNTIAFDAKGTTMYFCDTPTKKIYKFDYAPDAPLSNRQLFAEMAPEETGGPDGATVDSEGGVWVAQAGNWRVVRHRASDGAVDYEVKLPLNNPTSCSIGGEGMDTLFITTARHRLSDQERKEQPGAGQLWSLKLPGGIKGLAEPRLAA</sequence>
<keyword evidence="4" id="KW-0732">Signal</keyword>
<dbReference type="PANTHER" id="PTHR10907">
    <property type="entry name" value="REGUCALCIN"/>
    <property type="match status" value="1"/>
</dbReference>
<evidence type="ECO:0000256" key="3">
    <source>
        <dbReference type="PIRSR" id="PIRSR605511-2"/>
    </source>
</evidence>
<evidence type="ECO:0000256" key="2">
    <source>
        <dbReference type="PIRSR" id="PIRSR605511-1"/>
    </source>
</evidence>
<feature type="domain" description="SMP-30/Gluconolactonase/LRE-like region" evidence="5">
    <location>
        <begin position="80"/>
        <end position="327"/>
    </location>
</feature>
<dbReference type="InterPro" id="IPR011042">
    <property type="entry name" value="6-blade_b-propeller_TolB-like"/>
</dbReference>
<evidence type="ECO:0000259" key="5">
    <source>
        <dbReference type="Pfam" id="PF08450"/>
    </source>
</evidence>
<dbReference type="EMBL" id="HBFN01007391">
    <property type="protein sequence ID" value="CAD8786084.1"/>
    <property type="molecule type" value="Transcribed_RNA"/>
</dbReference>
<feature type="chain" id="PRO_5030705500" description="SMP-30/Gluconolactonase/LRE-like region domain-containing protein" evidence="4">
    <location>
        <begin position="19"/>
        <end position="363"/>
    </location>
</feature>
<keyword evidence="3" id="KW-0862">Zinc</keyword>
<dbReference type="AlphaFoldDB" id="A0A7S0VDI7"/>
<name>A0A7S0VDI7_9CRYP</name>
<evidence type="ECO:0000313" key="6">
    <source>
        <dbReference type="EMBL" id="CAD8786084.1"/>
    </source>
</evidence>
<dbReference type="GO" id="GO:0004341">
    <property type="term" value="F:gluconolactonase activity"/>
    <property type="evidence" value="ECO:0007669"/>
    <property type="project" value="TreeGrafter"/>
</dbReference>
<dbReference type="GO" id="GO:0005509">
    <property type="term" value="F:calcium ion binding"/>
    <property type="evidence" value="ECO:0007669"/>
    <property type="project" value="TreeGrafter"/>
</dbReference>
<dbReference type="InterPro" id="IPR005511">
    <property type="entry name" value="SMP-30"/>
</dbReference>
<feature type="active site" description="Proton donor/acceptor" evidence="2">
    <location>
        <position position="267"/>
    </location>
</feature>
<feature type="binding site" evidence="3">
    <location>
        <position position="82"/>
    </location>
    <ligand>
        <name>a divalent metal cation</name>
        <dbReference type="ChEBI" id="CHEBI:60240"/>
    </ligand>
</feature>
<feature type="binding site" evidence="3">
    <location>
        <position position="217"/>
    </location>
    <ligand>
        <name>a divalent metal cation</name>
        <dbReference type="ChEBI" id="CHEBI:60240"/>
    </ligand>
</feature>